<comment type="caution">
    <text evidence="3">The sequence shown here is derived from an EMBL/GenBank/DDBJ whole genome shotgun (WGS) entry which is preliminary data.</text>
</comment>
<evidence type="ECO:0000256" key="1">
    <source>
        <dbReference type="SAM" id="MobiDB-lite"/>
    </source>
</evidence>
<proteinExistence type="predicted"/>
<keyword evidence="4" id="KW-1185">Reference proteome</keyword>
<dbReference type="AlphaFoldDB" id="A0A401T242"/>
<evidence type="ECO:0000256" key="2">
    <source>
        <dbReference type="SAM" id="Phobius"/>
    </source>
</evidence>
<dbReference type="EMBL" id="BEZZ01000872">
    <property type="protein sequence ID" value="GCC36716.1"/>
    <property type="molecule type" value="Genomic_DNA"/>
</dbReference>
<name>A0A401T242_CHIPU</name>
<sequence>MHFFTKVSEEELEPLPPTDWEGGYFCQHVGVFVLFYFSCVLIVLASYSSLLQIYNGIRRIVKSCRKTQSVGYESSAPQGFLLFRLLAALKRKLGSMLGAVFSLRFNRKAHRRVHYSLERMVPRAKKRLKHRRSSRHYKRHRIQYLHSASGEILCYIPHKMVAYPYAAEISTDVHKYGDFNLIDLWNSSYCRSGYKCARSVREKGLRRSVNITDFENRLEMRPRLLSPNYSYKRIHFTESNDIRTPPPASYQQNKTWGVGGDR</sequence>
<evidence type="ECO:0000313" key="3">
    <source>
        <dbReference type="EMBL" id="GCC36716.1"/>
    </source>
</evidence>
<organism evidence="3 4">
    <name type="scientific">Chiloscyllium punctatum</name>
    <name type="common">Brownbanded bambooshark</name>
    <name type="synonym">Hemiscyllium punctatum</name>
    <dbReference type="NCBI Taxonomy" id="137246"/>
    <lineage>
        <taxon>Eukaryota</taxon>
        <taxon>Metazoa</taxon>
        <taxon>Chordata</taxon>
        <taxon>Craniata</taxon>
        <taxon>Vertebrata</taxon>
        <taxon>Chondrichthyes</taxon>
        <taxon>Elasmobranchii</taxon>
        <taxon>Galeomorphii</taxon>
        <taxon>Galeoidea</taxon>
        <taxon>Orectolobiformes</taxon>
        <taxon>Hemiscylliidae</taxon>
        <taxon>Chiloscyllium</taxon>
    </lineage>
</organism>
<dbReference type="OrthoDB" id="9947780at2759"/>
<evidence type="ECO:0000313" key="4">
    <source>
        <dbReference type="Proteomes" id="UP000287033"/>
    </source>
</evidence>
<protein>
    <submittedName>
        <fullName evidence="3">Uncharacterized protein</fullName>
    </submittedName>
</protein>
<accession>A0A401T242</accession>
<keyword evidence="2" id="KW-1133">Transmembrane helix</keyword>
<feature type="region of interest" description="Disordered" evidence="1">
    <location>
        <begin position="240"/>
        <end position="262"/>
    </location>
</feature>
<feature type="transmembrane region" description="Helical" evidence="2">
    <location>
        <begin position="29"/>
        <end position="50"/>
    </location>
</feature>
<keyword evidence="2" id="KW-0812">Transmembrane</keyword>
<dbReference type="Proteomes" id="UP000287033">
    <property type="component" value="Unassembled WGS sequence"/>
</dbReference>
<reference evidence="3 4" key="1">
    <citation type="journal article" date="2018" name="Nat. Ecol. Evol.">
        <title>Shark genomes provide insights into elasmobranch evolution and the origin of vertebrates.</title>
        <authorList>
            <person name="Hara Y"/>
            <person name="Yamaguchi K"/>
            <person name="Onimaru K"/>
            <person name="Kadota M"/>
            <person name="Koyanagi M"/>
            <person name="Keeley SD"/>
            <person name="Tatsumi K"/>
            <person name="Tanaka K"/>
            <person name="Motone F"/>
            <person name="Kageyama Y"/>
            <person name="Nozu R"/>
            <person name="Adachi N"/>
            <person name="Nishimura O"/>
            <person name="Nakagawa R"/>
            <person name="Tanegashima C"/>
            <person name="Kiyatake I"/>
            <person name="Matsumoto R"/>
            <person name="Murakumo K"/>
            <person name="Nishida K"/>
            <person name="Terakita A"/>
            <person name="Kuratani S"/>
            <person name="Sato K"/>
            <person name="Hyodo S Kuraku.S."/>
        </authorList>
    </citation>
    <scope>NUCLEOTIDE SEQUENCE [LARGE SCALE GENOMIC DNA]</scope>
</reference>
<gene>
    <name evidence="3" type="ORF">chiPu_0015214</name>
</gene>
<keyword evidence="2" id="KW-0472">Membrane</keyword>